<dbReference type="PANTHER" id="PTHR47707:SF1">
    <property type="entry name" value="NUDIX HYDROLASE FAMILY PROTEIN"/>
    <property type="match status" value="1"/>
</dbReference>
<dbReference type="GO" id="GO:0046872">
    <property type="term" value="F:metal ion binding"/>
    <property type="evidence" value="ECO:0007669"/>
    <property type="project" value="UniProtKB-KW"/>
</dbReference>
<dbReference type="SUPFAM" id="SSF55811">
    <property type="entry name" value="Nudix"/>
    <property type="match status" value="1"/>
</dbReference>
<protein>
    <recommendedName>
        <fullName evidence="11">8-oxo-dGTP diphosphatase</fullName>
        <ecNumber evidence="11">3.6.1.55</ecNumber>
    </recommendedName>
</protein>
<organism evidence="13 14">
    <name type="scientific">Candidatus Sungiibacteriota bacterium</name>
    <dbReference type="NCBI Taxonomy" id="2750080"/>
    <lineage>
        <taxon>Bacteria</taxon>
        <taxon>Candidatus Sungiibacteriota</taxon>
    </lineage>
</organism>
<evidence type="ECO:0000256" key="6">
    <source>
        <dbReference type="ARBA" id="ARBA00022763"/>
    </source>
</evidence>
<dbReference type="InterPro" id="IPR047127">
    <property type="entry name" value="MutT-like"/>
</dbReference>
<dbReference type="InterPro" id="IPR000086">
    <property type="entry name" value="NUDIX_hydrolase_dom"/>
</dbReference>
<evidence type="ECO:0000256" key="8">
    <source>
        <dbReference type="ARBA" id="ARBA00022842"/>
    </source>
</evidence>
<proteinExistence type="inferred from homology"/>
<dbReference type="GO" id="GO:0044716">
    <property type="term" value="F:8-oxo-GDP phosphatase activity"/>
    <property type="evidence" value="ECO:0007669"/>
    <property type="project" value="TreeGrafter"/>
</dbReference>
<evidence type="ECO:0000256" key="5">
    <source>
        <dbReference type="ARBA" id="ARBA00022723"/>
    </source>
</evidence>
<dbReference type="GO" id="GO:0006281">
    <property type="term" value="P:DNA repair"/>
    <property type="evidence" value="ECO:0007669"/>
    <property type="project" value="UniProtKB-KW"/>
</dbReference>
<dbReference type="EC" id="3.6.1.55" evidence="11"/>
<keyword evidence="8" id="KW-0460">Magnesium</keyword>
<comment type="catalytic activity">
    <reaction evidence="10">
        <text>8-oxo-dGTP + H2O = 8-oxo-dGMP + diphosphate + H(+)</text>
        <dbReference type="Rhea" id="RHEA:31575"/>
        <dbReference type="ChEBI" id="CHEBI:15377"/>
        <dbReference type="ChEBI" id="CHEBI:15378"/>
        <dbReference type="ChEBI" id="CHEBI:33019"/>
        <dbReference type="ChEBI" id="CHEBI:63224"/>
        <dbReference type="ChEBI" id="CHEBI:77896"/>
        <dbReference type="EC" id="3.6.1.55"/>
    </reaction>
</comment>
<reference evidence="13" key="1">
    <citation type="submission" date="2020-07" db="EMBL/GenBank/DDBJ databases">
        <title>Huge and variable diversity of episymbiotic CPR bacteria and DPANN archaea in groundwater ecosystems.</title>
        <authorList>
            <person name="He C.Y."/>
            <person name="Keren R."/>
            <person name="Whittaker M."/>
            <person name="Farag I.F."/>
            <person name="Doudna J."/>
            <person name="Cate J.H.D."/>
            <person name="Banfield J.F."/>
        </authorList>
    </citation>
    <scope>NUCLEOTIDE SEQUENCE</scope>
    <source>
        <strain evidence="13">NC_groundwater_193_Ag_S-0.1um_51_7</strain>
    </source>
</reference>
<name>A0A931WNK6_9BACT</name>
<evidence type="ECO:0000256" key="2">
    <source>
        <dbReference type="ARBA" id="ARBA00005582"/>
    </source>
</evidence>
<evidence type="ECO:0000256" key="3">
    <source>
        <dbReference type="ARBA" id="ARBA00022457"/>
    </source>
</evidence>
<evidence type="ECO:0000256" key="10">
    <source>
        <dbReference type="ARBA" id="ARBA00035861"/>
    </source>
</evidence>
<evidence type="ECO:0000313" key="14">
    <source>
        <dbReference type="Proteomes" id="UP000724148"/>
    </source>
</evidence>
<dbReference type="Pfam" id="PF00293">
    <property type="entry name" value="NUDIX"/>
    <property type="match status" value="1"/>
</dbReference>
<comment type="similarity">
    <text evidence="2">Belongs to the Nudix hydrolase family.</text>
</comment>
<dbReference type="Gene3D" id="3.90.79.10">
    <property type="entry name" value="Nucleoside Triphosphate Pyrophosphohydrolase"/>
    <property type="match status" value="1"/>
</dbReference>
<evidence type="ECO:0000259" key="12">
    <source>
        <dbReference type="PROSITE" id="PS51462"/>
    </source>
</evidence>
<evidence type="ECO:0000313" key="13">
    <source>
        <dbReference type="EMBL" id="MBI2096713.1"/>
    </source>
</evidence>
<keyword evidence="4" id="KW-0235">DNA replication</keyword>
<dbReference type="AlphaFoldDB" id="A0A931WNK6"/>
<evidence type="ECO:0000256" key="1">
    <source>
        <dbReference type="ARBA" id="ARBA00001946"/>
    </source>
</evidence>
<dbReference type="GO" id="GO:0035539">
    <property type="term" value="F:8-oxo-7,8-dihydrodeoxyguanosine triphosphate pyrophosphatase activity"/>
    <property type="evidence" value="ECO:0007669"/>
    <property type="project" value="UniProtKB-EC"/>
</dbReference>
<keyword evidence="3" id="KW-0515">Mutator protein</keyword>
<keyword evidence="5" id="KW-0479">Metal-binding</keyword>
<dbReference type="PROSITE" id="PS51462">
    <property type="entry name" value="NUDIX"/>
    <property type="match status" value="1"/>
</dbReference>
<keyword evidence="6" id="KW-0227">DNA damage</keyword>
<keyword evidence="9" id="KW-0234">DNA repair</keyword>
<sequence length="140" mass="16099">MEKNQNFHVGLKAFVQKGRKLLILQESDRYKSGGKWELPGGRIKETESDVSSKDILERELKEECGRTLKVKVGEIVSVWIRGDHPDAQIFLVGFECKYKSGQPTLSNEHISYAWIEKGDVRKYNFAGGYLESIKEFFKKV</sequence>
<dbReference type="GO" id="GO:0008413">
    <property type="term" value="F:8-oxo-7,8-dihydroguanosine triphosphate pyrophosphatase activity"/>
    <property type="evidence" value="ECO:0007669"/>
    <property type="project" value="TreeGrafter"/>
</dbReference>
<dbReference type="PANTHER" id="PTHR47707">
    <property type="entry name" value="8-OXO-DGTP DIPHOSPHATASE"/>
    <property type="match status" value="1"/>
</dbReference>
<gene>
    <name evidence="13" type="ORF">HYT40_00960</name>
</gene>
<dbReference type="Proteomes" id="UP000724148">
    <property type="component" value="Unassembled WGS sequence"/>
</dbReference>
<dbReference type="GO" id="GO:0006260">
    <property type="term" value="P:DNA replication"/>
    <property type="evidence" value="ECO:0007669"/>
    <property type="project" value="UniProtKB-KW"/>
</dbReference>
<evidence type="ECO:0000256" key="9">
    <source>
        <dbReference type="ARBA" id="ARBA00023204"/>
    </source>
</evidence>
<dbReference type="EMBL" id="JACOZA010000025">
    <property type="protein sequence ID" value="MBI2096713.1"/>
    <property type="molecule type" value="Genomic_DNA"/>
</dbReference>
<dbReference type="GO" id="GO:0044715">
    <property type="term" value="F:8-oxo-dGDP phosphatase activity"/>
    <property type="evidence" value="ECO:0007669"/>
    <property type="project" value="TreeGrafter"/>
</dbReference>
<keyword evidence="7" id="KW-0378">Hydrolase</keyword>
<comment type="cofactor">
    <cofactor evidence="1">
        <name>Mg(2+)</name>
        <dbReference type="ChEBI" id="CHEBI:18420"/>
    </cofactor>
</comment>
<dbReference type="InterPro" id="IPR015797">
    <property type="entry name" value="NUDIX_hydrolase-like_dom_sf"/>
</dbReference>
<accession>A0A931WNK6</accession>
<feature type="domain" description="Nudix hydrolase" evidence="12">
    <location>
        <begin position="4"/>
        <end position="138"/>
    </location>
</feature>
<comment type="caution">
    <text evidence="13">The sequence shown here is derived from an EMBL/GenBank/DDBJ whole genome shotgun (WGS) entry which is preliminary data.</text>
</comment>
<evidence type="ECO:0000256" key="4">
    <source>
        <dbReference type="ARBA" id="ARBA00022705"/>
    </source>
</evidence>
<evidence type="ECO:0000256" key="11">
    <source>
        <dbReference type="ARBA" id="ARBA00038905"/>
    </source>
</evidence>
<evidence type="ECO:0000256" key="7">
    <source>
        <dbReference type="ARBA" id="ARBA00022801"/>
    </source>
</evidence>